<feature type="non-terminal residue" evidence="2">
    <location>
        <position position="1"/>
    </location>
</feature>
<feature type="non-terminal residue" evidence="2">
    <location>
        <position position="52"/>
    </location>
</feature>
<accession>A0A1A8AE72</accession>
<gene>
    <name evidence="2" type="primary">Nfu_g_1_011895</name>
</gene>
<sequence>NIQTIRNALKKSNLNEKEQNEEKHLIISAPFSRRNNQFIYNFHLSDTHTDSF</sequence>
<feature type="region of interest" description="Disordered" evidence="1">
    <location>
        <begin position="1"/>
        <end position="21"/>
    </location>
</feature>
<feature type="compositionally biased region" description="Polar residues" evidence="1">
    <location>
        <begin position="1"/>
        <end position="12"/>
    </location>
</feature>
<reference evidence="2" key="2">
    <citation type="submission" date="2016-06" db="EMBL/GenBank/DDBJ databases">
        <title>The genome of a short-lived fish provides insights into sex chromosome evolution and the genetic control of aging.</title>
        <authorList>
            <person name="Reichwald K."/>
            <person name="Felder M."/>
            <person name="Petzold A."/>
            <person name="Koch P."/>
            <person name="Groth M."/>
            <person name="Platzer M."/>
        </authorList>
    </citation>
    <scope>NUCLEOTIDE SEQUENCE</scope>
    <source>
        <tissue evidence="2">Brain</tissue>
    </source>
</reference>
<reference evidence="2" key="1">
    <citation type="submission" date="2016-05" db="EMBL/GenBank/DDBJ databases">
        <authorList>
            <person name="Lavstsen T."/>
            <person name="Jespersen J.S."/>
        </authorList>
    </citation>
    <scope>NUCLEOTIDE SEQUENCE</scope>
    <source>
        <tissue evidence="2">Brain</tissue>
    </source>
</reference>
<name>A0A1A8AE72_NOTFU</name>
<dbReference type="AlphaFoldDB" id="A0A1A8AE72"/>
<proteinExistence type="predicted"/>
<protein>
    <submittedName>
        <fullName evidence="2">Uncharacterized protein</fullName>
    </submittedName>
</protein>
<evidence type="ECO:0000256" key="1">
    <source>
        <dbReference type="SAM" id="MobiDB-lite"/>
    </source>
</evidence>
<organism evidence="2">
    <name type="scientific">Nothobranchius furzeri</name>
    <name type="common">Turquoise killifish</name>
    <dbReference type="NCBI Taxonomy" id="105023"/>
    <lineage>
        <taxon>Eukaryota</taxon>
        <taxon>Metazoa</taxon>
        <taxon>Chordata</taxon>
        <taxon>Craniata</taxon>
        <taxon>Vertebrata</taxon>
        <taxon>Euteleostomi</taxon>
        <taxon>Actinopterygii</taxon>
        <taxon>Neopterygii</taxon>
        <taxon>Teleostei</taxon>
        <taxon>Neoteleostei</taxon>
        <taxon>Acanthomorphata</taxon>
        <taxon>Ovalentaria</taxon>
        <taxon>Atherinomorphae</taxon>
        <taxon>Cyprinodontiformes</taxon>
        <taxon>Nothobranchiidae</taxon>
        <taxon>Nothobranchius</taxon>
    </lineage>
</organism>
<evidence type="ECO:0000313" key="2">
    <source>
        <dbReference type="EMBL" id="SBP53392.1"/>
    </source>
</evidence>
<dbReference type="EMBL" id="HADY01014907">
    <property type="protein sequence ID" value="SBP53392.1"/>
    <property type="molecule type" value="Transcribed_RNA"/>
</dbReference>